<dbReference type="RefSeq" id="WP_260748134.1">
    <property type="nucleotide sequence ID" value="NZ_CP092109.1"/>
</dbReference>
<dbReference type="PROSITE" id="PS51332">
    <property type="entry name" value="B12_BINDING"/>
    <property type="match status" value="1"/>
</dbReference>
<name>A0ABY5ZKY4_9BACT</name>
<protein>
    <submittedName>
        <fullName evidence="2">Cobalamin-dependent protein</fullName>
    </submittedName>
</protein>
<reference evidence="2" key="1">
    <citation type="journal article" date="2022" name="Environ. Microbiol.">
        <title>Geoalkalibacter halelectricus SAP #1 sp. nov. possessing extracellular electron transfer and mineral#reducing capabilities from a haloalkaline environment.</title>
        <authorList>
            <person name="Yadav S."/>
            <person name="Singh R."/>
            <person name="Sundharam S.S."/>
            <person name="Chaudhary S."/>
            <person name="Krishnamurthi S."/>
            <person name="Patil S.A."/>
        </authorList>
    </citation>
    <scope>NUCLEOTIDE SEQUENCE</scope>
    <source>
        <strain evidence="2">SAP-1</strain>
    </source>
</reference>
<dbReference type="Pfam" id="PF02310">
    <property type="entry name" value="B12-binding"/>
    <property type="match status" value="1"/>
</dbReference>
<dbReference type="InterPro" id="IPR006158">
    <property type="entry name" value="Cobalamin-bd"/>
</dbReference>
<feature type="domain" description="B12-binding" evidence="1">
    <location>
        <begin position="1"/>
        <end position="120"/>
    </location>
</feature>
<dbReference type="SUPFAM" id="SSF52242">
    <property type="entry name" value="Cobalamin (vitamin B12)-binding domain"/>
    <property type="match status" value="1"/>
</dbReference>
<evidence type="ECO:0000313" key="3">
    <source>
        <dbReference type="Proteomes" id="UP001060414"/>
    </source>
</evidence>
<evidence type="ECO:0000259" key="1">
    <source>
        <dbReference type="PROSITE" id="PS51332"/>
    </source>
</evidence>
<organism evidence="2 3">
    <name type="scientific">Geoalkalibacter halelectricus</name>
    <dbReference type="NCBI Taxonomy" id="2847045"/>
    <lineage>
        <taxon>Bacteria</taxon>
        <taxon>Pseudomonadati</taxon>
        <taxon>Thermodesulfobacteriota</taxon>
        <taxon>Desulfuromonadia</taxon>
        <taxon>Desulfuromonadales</taxon>
        <taxon>Geoalkalibacteraceae</taxon>
        <taxon>Geoalkalibacter</taxon>
    </lineage>
</organism>
<dbReference type="Proteomes" id="UP001060414">
    <property type="component" value="Chromosome"/>
</dbReference>
<keyword evidence="3" id="KW-1185">Reference proteome</keyword>
<gene>
    <name evidence="2" type="ORF">L9S41_19225</name>
</gene>
<proteinExistence type="predicted"/>
<dbReference type="InterPro" id="IPR036724">
    <property type="entry name" value="Cobalamin-bd_sf"/>
</dbReference>
<sequence>MAAGDDRHTLGIRMVSSALEEAGYNVMFLGNQLPFSSLRFILNQYPVKTVAMSASNPVYVNNISFMIKNLRENSAFDHISVIVGGQGFHGAPDLWKEVGADAYGDNTSIAVKMVSALIGQ</sequence>
<dbReference type="Gene3D" id="3.40.50.280">
    <property type="entry name" value="Cobalamin-binding domain"/>
    <property type="match status" value="1"/>
</dbReference>
<accession>A0ABY5ZKY4</accession>
<dbReference type="EMBL" id="CP092109">
    <property type="protein sequence ID" value="UWZ79783.1"/>
    <property type="molecule type" value="Genomic_DNA"/>
</dbReference>
<evidence type="ECO:0000313" key="2">
    <source>
        <dbReference type="EMBL" id="UWZ79783.1"/>
    </source>
</evidence>